<dbReference type="Pfam" id="PF02390">
    <property type="entry name" value="Methyltransf_4"/>
    <property type="match status" value="1"/>
</dbReference>
<dbReference type="GO" id="GO:0008176">
    <property type="term" value="F:tRNA (guanine(46)-N7)-methyltransferase activity"/>
    <property type="evidence" value="ECO:0007669"/>
    <property type="project" value="UniProtKB-UniRule"/>
</dbReference>
<dbReference type="GO" id="GO:0043527">
    <property type="term" value="C:tRNA methyltransferase complex"/>
    <property type="evidence" value="ECO:0007669"/>
    <property type="project" value="TreeGrafter"/>
</dbReference>
<comment type="pathway">
    <text evidence="7 9">tRNA modification; N(7)-methylguanine-tRNA biosynthesis.</text>
</comment>
<name>A0A2P8HE94_9BACI</name>
<evidence type="ECO:0000256" key="9">
    <source>
        <dbReference type="HAMAP-Rule" id="MF_01057"/>
    </source>
</evidence>
<comment type="caution">
    <text evidence="10">The sequence shown here is derived from an EMBL/GenBank/DDBJ whole genome shotgun (WGS) entry which is preliminary data.</text>
</comment>
<keyword evidence="6 9" id="KW-0819">tRNA processing</keyword>
<evidence type="ECO:0000256" key="3">
    <source>
        <dbReference type="ARBA" id="ARBA00022603"/>
    </source>
</evidence>
<keyword evidence="5 9" id="KW-0949">S-adenosyl-L-methionine</keyword>
<comment type="catalytic activity">
    <reaction evidence="1 9">
        <text>guanosine(46) in tRNA + S-adenosyl-L-methionine = N(7)-methylguanosine(46) in tRNA + S-adenosyl-L-homocysteine</text>
        <dbReference type="Rhea" id="RHEA:42708"/>
        <dbReference type="Rhea" id="RHEA-COMP:10188"/>
        <dbReference type="Rhea" id="RHEA-COMP:10189"/>
        <dbReference type="ChEBI" id="CHEBI:57856"/>
        <dbReference type="ChEBI" id="CHEBI:59789"/>
        <dbReference type="ChEBI" id="CHEBI:74269"/>
        <dbReference type="ChEBI" id="CHEBI:74480"/>
        <dbReference type="EC" id="2.1.1.33"/>
    </reaction>
</comment>
<keyword evidence="11" id="KW-1185">Reference proteome</keyword>
<keyword evidence="4 9" id="KW-0808">Transferase</keyword>
<evidence type="ECO:0000256" key="6">
    <source>
        <dbReference type="ARBA" id="ARBA00022694"/>
    </source>
</evidence>
<gene>
    <name evidence="9" type="primary">trmB</name>
    <name evidence="10" type="ORF">B0H94_108146</name>
</gene>
<feature type="binding site" evidence="9">
    <location>
        <position position="117"/>
    </location>
    <ligand>
        <name>S-adenosyl-L-methionine</name>
        <dbReference type="ChEBI" id="CHEBI:59789"/>
    </ligand>
</feature>
<comment type="similarity">
    <text evidence="8 9">Belongs to the class I-like SAM-binding methyltransferase superfamily. TrmB family.</text>
</comment>
<evidence type="ECO:0000256" key="7">
    <source>
        <dbReference type="ARBA" id="ARBA00060552"/>
    </source>
</evidence>
<evidence type="ECO:0000256" key="2">
    <source>
        <dbReference type="ARBA" id="ARBA00003015"/>
    </source>
</evidence>
<feature type="binding site" evidence="9">
    <location>
        <position position="43"/>
    </location>
    <ligand>
        <name>S-adenosyl-L-methionine</name>
        <dbReference type="ChEBI" id="CHEBI:59789"/>
    </ligand>
</feature>
<sequence>MRVRRKPWASQYIQAHPEVVTDQPQMLKGSWHEKTGGAQLHVEVGTGKGRFVTEMAAKHPELHFVGVEQVESIIVTAVERVVEKELSNVTLIHGQVDELEEMFAPGEVDRLYMNFTDPWPKKRHEKRRLSYKDYLTKYDQVLKAAGEVHLKTDNQQYFEYSLGSFSENGWKLKNISLNLHESEWEADNIHTEYEEKFAANGWPIYRLEAYQYK</sequence>
<dbReference type="Proteomes" id="UP000242310">
    <property type="component" value="Unassembled WGS sequence"/>
</dbReference>
<evidence type="ECO:0000256" key="4">
    <source>
        <dbReference type="ARBA" id="ARBA00022679"/>
    </source>
</evidence>
<comment type="function">
    <text evidence="2 9">Catalyzes the formation of N(7)-methylguanine at position 46 (m7G46) in tRNA.</text>
</comment>
<dbReference type="InterPro" id="IPR003358">
    <property type="entry name" value="tRNA_(Gua-N-7)_MeTrfase_Trmb"/>
</dbReference>
<dbReference type="HAMAP" id="MF_01057">
    <property type="entry name" value="tRNA_methyltr_TrmB"/>
    <property type="match status" value="1"/>
</dbReference>
<dbReference type="EMBL" id="PYAV01000008">
    <property type="protein sequence ID" value="PSL44533.1"/>
    <property type="molecule type" value="Genomic_DNA"/>
</dbReference>
<dbReference type="PROSITE" id="PS51625">
    <property type="entry name" value="SAM_MT_TRMB"/>
    <property type="match status" value="1"/>
</dbReference>
<accession>A0A2P8HE94</accession>
<proteinExistence type="inferred from homology"/>
<evidence type="ECO:0000256" key="8">
    <source>
        <dbReference type="ARBA" id="ARBA00060767"/>
    </source>
</evidence>
<dbReference type="Gene3D" id="3.40.50.150">
    <property type="entry name" value="Vaccinia Virus protein VP39"/>
    <property type="match status" value="1"/>
</dbReference>
<keyword evidence="3 9" id="KW-0489">Methyltransferase</keyword>
<feature type="binding site" evidence="9">
    <location>
        <begin position="191"/>
        <end position="194"/>
    </location>
    <ligand>
        <name>substrate</name>
    </ligand>
</feature>
<dbReference type="CDD" id="cd02440">
    <property type="entry name" value="AdoMet_MTases"/>
    <property type="match status" value="1"/>
</dbReference>
<dbReference type="NCBIfam" id="TIGR00091">
    <property type="entry name" value="tRNA (guanosine(46)-N7)-methyltransferase TrmB"/>
    <property type="match status" value="1"/>
</dbReference>
<dbReference type="PANTHER" id="PTHR23417">
    <property type="entry name" value="3-DEOXY-D-MANNO-OCTULOSONIC-ACID TRANSFERASE/TRNA GUANINE-N 7 - -METHYLTRANSFERASE"/>
    <property type="match status" value="1"/>
</dbReference>
<feature type="region of interest" description="Interaction with RNA" evidence="9">
    <location>
        <begin position="123"/>
        <end position="128"/>
    </location>
</feature>
<dbReference type="RefSeq" id="WP_106589003.1">
    <property type="nucleotide sequence ID" value="NZ_PYAV01000008.1"/>
</dbReference>
<protein>
    <recommendedName>
        <fullName evidence="9">tRNA (guanine-N(7)-)-methyltransferase</fullName>
        <ecNumber evidence="9">2.1.1.33</ecNumber>
    </recommendedName>
    <alternativeName>
        <fullName evidence="9">tRNA (guanine(46)-N(7))-methyltransferase</fullName>
    </alternativeName>
    <alternativeName>
        <fullName evidence="9">tRNA(m7G46)-methyltransferase</fullName>
    </alternativeName>
</protein>
<dbReference type="InterPro" id="IPR029063">
    <property type="entry name" value="SAM-dependent_MTases_sf"/>
</dbReference>
<dbReference type="EC" id="2.1.1.33" evidence="9"/>
<dbReference type="SUPFAM" id="SSF53335">
    <property type="entry name" value="S-adenosyl-L-methionine-dependent methyltransferases"/>
    <property type="match status" value="1"/>
</dbReference>
<dbReference type="UniPathway" id="UPA00989"/>
<evidence type="ECO:0000313" key="10">
    <source>
        <dbReference type="EMBL" id="PSL44533.1"/>
    </source>
</evidence>
<organism evidence="10 11">
    <name type="scientific">Salsuginibacillus halophilus</name>
    <dbReference type="NCBI Taxonomy" id="517424"/>
    <lineage>
        <taxon>Bacteria</taxon>
        <taxon>Bacillati</taxon>
        <taxon>Bacillota</taxon>
        <taxon>Bacilli</taxon>
        <taxon>Bacillales</taxon>
        <taxon>Bacillaceae</taxon>
        <taxon>Salsuginibacillus</taxon>
    </lineage>
</organism>
<dbReference type="InterPro" id="IPR055361">
    <property type="entry name" value="tRNA_methyltr_TrmB_bact"/>
</dbReference>
<feature type="binding site" evidence="9">
    <location>
        <position position="68"/>
    </location>
    <ligand>
        <name>S-adenosyl-L-methionine</name>
        <dbReference type="ChEBI" id="CHEBI:59789"/>
    </ligand>
</feature>
<evidence type="ECO:0000256" key="5">
    <source>
        <dbReference type="ARBA" id="ARBA00022691"/>
    </source>
</evidence>
<feature type="binding site" evidence="9">
    <location>
        <position position="121"/>
    </location>
    <ligand>
        <name>substrate</name>
    </ligand>
</feature>
<dbReference type="OrthoDB" id="9802090at2"/>
<dbReference type="PANTHER" id="PTHR23417:SF14">
    <property type="entry name" value="PENTACOTRIPEPTIDE-REPEAT REGION OF PRORP DOMAIN-CONTAINING PROTEIN"/>
    <property type="match status" value="1"/>
</dbReference>
<reference evidence="10" key="1">
    <citation type="submission" date="2018-03" db="EMBL/GenBank/DDBJ databases">
        <title>Genomic Encyclopedia of Type Strains, Phase III (KMG-III): the genomes of soil and plant-associated and newly described type strains.</title>
        <authorList>
            <person name="Whitman W."/>
        </authorList>
    </citation>
    <scope>NUCLEOTIDE SEQUENCE [LARGE SCALE GENOMIC DNA]</scope>
    <source>
        <strain evidence="10">CGMCC 1.07653</strain>
    </source>
</reference>
<feature type="binding site" evidence="9">
    <location>
        <position position="153"/>
    </location>
    <ligand>
        <name>substrate</name>
    </ligand>
</feature>
<dbReference type="AlphaFoldDB" id="A0A2P8HE94"/>
<dbReference type="NCBIfam" id="NF001080">
    <property type="entry name" value="PRK00121.2-2"/>
    <property type="match status" value="1"/>
</dbReference>
<evidence type="ECO:0000256" key="1">
    <source>
        <dbReference type="ARBA" id="ARBA00000142"/>
    </source>
</evidence>
<comment type="caution">
    <text evidence="9">Lacks conserved residue(s) required for the propagation of feature annotation.</text>
</comment>
<evidence type="ECO:0000313" key="11">
    <source>
        <dbReference type="Proteomes" id="UP000242310"/>
    </source>
</evidence>
<dbReference type="FunFam" id="3.40.50.150:FF:000035">
    <property type="entry name" value="tRNA (guanine-N(7)-)-methyltransferase"/>
    <property type="match status" value="1"/>
</dbReference>